<dbReference type="InterPro" id="IPR050416">
    <property type="entry name" value="FAD-linked_Oxidoreductase"/>
</dbReference>
<keyword evidence="4" id="KW-0560">Oxidoreductase</keyword>
<evidence type="ECO:0000259" key="5">
    <source>
        <dbReference type="PROSITE" id="PS51387"/>
    </source>
</evidence>
<evidence type="ECO:0000313" key="7">
    <source>
        <dbReference type="Proteomes" id="UP000006174"/>
    </source>
</evidence>
<organism evidence="6 7">
    <name type="scientific">Ustilago hordei</name>
    <name type="common">Barley covered smut fungus</name>
    <dbReference type="NCBI Taxonomy" id="120017"/>
    <lineage>
        <taxon>Eukaryota</taxon>
        <taxon>Fungi</taxon>
        <taxon>Dikarya</taxon>
        <taxon>Basidiomycota</taxon>
        <taxon>Ustilaginomycotina</taxon>
        <taxon>Ustilaginomycetes</taxon>
        <taxon>Ustilaginales</taxon>
        <taxon>Ustilaginaceae</taxon>
        <taxon>Ustilago</taxon>
    </lineage>
</organism>
<name>I2FNZ2_USTHO</name>
<comment type="caution">
    <text evidence="6">The sequence shown here is derived from an EMBL/GenBank/DDBJ whole genome shotgun (WGS) entry which is preliminary data.</text>
</comment>
<dbReference type="PANTHER" id="PTHR42973:SF13">
    <property type="entry name" value="FAD-BINDING PCMH-TYPE DOMAIN-CONTAINING PROTEIN"/>
    <property type="match status" value="1"/>
</dbReference>
<evidence type="ECO:0000256" key="1">
    <source>
        <dbReference type="ARBA" id="ARBA00005466"/>
    </source>
</evidence>
<reference evidence="6 7" key="1">
    <citation type="journal article" date="2012" name="Plant Cell">
        <title>Genome comparison of barley and maize smut fungi reveals targeted loss of RNA silencing components and species-specific presence of transposable elements.</title>
        <authorList>
            <person name="Laurie J.D."/>
            <person name="Ali S."/>
            <person name="Linning R."/>
            <person name="Mannhaupt G."/>
            <person name="Wong P."/>
            <person name="Gueldener U."/>
            <person name="Muensterkoetter M."/>
            <person name="Moore R."/>
            <person name="Kahmann R."/>
            <person name="Bakkeren G."/>
            <person name="Schirawski J."/>
        </authorList>
    </citation>
    <scope>NUCLEOTIDE SEQUENCE [LARGE SCALE GENOMIC DNA]</scope>
    <source>
        <strain evidence="7">Uh4875-4</strain>
    </source>
</reference>
<sequence>MATATTLTPAPAAAAPPGSAAAGACSDLTRTLTSCSLILLTPTTNATSYSDAKQGGYNPLNNKLSPTCIIQPTTTSDVASAMKAIYRNNAHYAVRAGGHTGMAGWDSVQGGVLIDFSNMRNYEYSKERQSVTVQPGLRWGEVNEMSEPFGVAPMGGRVYHVGTGLILGGGLSLLSPQYGYACDGLLSAEVVMVDGSVKKVDAKSDPELLRAIKGGGARFGIVTKYELKAFPTGTKDEKNWYGGSITALTPTGIVEMIQATEQFTLTPDDPKATVLTNLGMLKQQGLPLYLGNTFLFYRGTQSEFEAAFKDFLSIPGLIPDLKPLSYVEAANTIPLGWKDTQAYKWIGGSLYPQPSSTLPSPVSSLPIIGQLLNNTLPNPFLPTSWLTTWANALTLITKHEPILASSFWSLTPVKTTQINAGYANGGNALSPPPQGGSYMHYLFSQILAEGTDSFPADFEADRQRWIKDNPSSKGLPLFLNEVDVEQKTLQSYGWYEQLKKVYKKVDPKGFSVKHQAGPTF</sequence>
<evidence type="ECO:0000256" key="2">
    <source>
        <dbReference type="ARBA" id="ARBA00022630"/>
    </source>
</evidence>
<protein>
    <recommendedName>
        <fullName evidence="5">FAD-binding PCMH-type domain-containing protein</fullName>
    </recommendedName>
</protein>
<keyword evidence="2" id="KW-0285">Flavoprotein</keyword>
<keyword evidence="3" id="KW-0274">FAD</keyword>
<accession>I2FNZ2</accession>
<dbReference type="AlphaFoldDB" id="I2FNZ2"/>
<dbReference type="InterPro" id="IPR016166">
    <property type="entry name" value="FAD-bd_PCMH"/>
</dbReference>
<evidence type="ECO:0000313" key="6">
    <source>
        <dbReference type="EMBL" id="CCF48635.1"/>
    </source>
</evidence>
<dbReference type="InterPro" id="IPR016169">
    <property type="entry name" value="FAD-bd_PCMH_sub2"/>
</dbReference>
<dbReference type="PANTHER" id="PTHR42973">
    <property type="entry name" value="BINDING OXIDOREDUCTASE, PUTATIVE (AFU_ORTHOLOGUE AFUA_1G17690)-RELATED"/>
    <property type="match status" value="1"/>
</dbReference>
<dbReference type="SUPFAM" id="SSF56176">
    <property type="entry name" value="FAD-binding/transporter-associated domain-like"/>
    <property type="match status" value="1"/>
</dbReference>
<dbReference type="eggNOG" id="KOG1231">
    <property type="taxonomic scope" value="Eukaryota"/>
</dbReference>
<evidence type="ECO:0000256" key="3">
    <source>
        <dbReference type="ARBA" id="ARBA00022827"/>
    </source>
</evidence>
<proteinExistence type="inferred from homology"/>
<dbReference type="STRING" id="1128400.I2FNZ2"/>
<dbReference type="PROSITE" id="PS51387">
    <property type="entry name" value="FAD_PCMH"/>
    <property type="match status" value="1"/>
</dbReference>
<keyword evidence="7" id="KW-1185">Reference proteome</keyword>
<dbReference type="Pfam" id="PF01565">
    <property type="entry name" value="FAD_binding_4"/>
    <property type="match status" value="1"/>
</dbReference>
<evidence type="ECO:0000256" key="4">
    <source>
        <dbReference type="ARBA" id="ARBA00023002"/>
    </source>
</evidence>
<dbReference type="InterPro" id="IPR006094">
    <property type="entry name" value="Oxid_FAD_bind_N"/>
</dbReference>
<comment type="similarity">
    <text evidence="1">Belongs to the oxygen-dependent FAD-linked oxidoreductase family.</text>
</comment>
<dbReference type="Proteomes" id="UP000006174">
    <property type="component" value="Unassembled WGS sequence"/>
</dbReference>
<dbReference type="EMBL" id="CAGI01000136">
    <property type="protein sequence ID" value="CCF48635.1"/>
    <property type="molecule type" value="Genomic_DNA"/>
</dbReference>
<dbReference type="OMA" id="GMACDSF"/>
<feature type="domain" description="FAD-binding PCMH-type" evidence="5">
    <location>
        <begin position="62"/>
        <end position="232"/>
    </location>
</feature>
<dbReference type="Gene3D" id="3.30.465.10">
    <property type="match status" value="1"/>
</dbReference>
<gene>
    <name evidence="6" type="ORF">UHOR_06519</name>
</gene>
<dbReference type="HOGENOM" id="CLU_018354_1_0_1"/>
<dbReference type="GO" id="GO:0071949">
    <property type="term" value="F:FAD binding"/>
    <property type="evidence" value="ECO:0007669"/>
    <property type="project" value="InterPro"/>
</dbReference>
<dbReference type="GO" id="GO:0016491">
    <property type="term" value="F:oxidoreductase activity"/>
    <property type="evidence" value="ECO:0007669"/>
    <property type="project" value="UniProtKB-KW"/>
</dbReference>
<dbReference type="InterPro" id="IPR036318">
    <property type="entry name" value="FAD-bd_PCMH-like_sf"/>
</dbReference>